<name>X1NHP1_9ZZZZ</name>
<sequence length="29" mass="3148">LTDEIAGLNSHSHDGAASFNRIASEIEHR</sequence>
<proteinExistence type="predicted"/>
<reference evidence="1" key="1">
    <citation type="journal article" date="2014" name="Front. Microbiol.">
        <title>High frequency of phylogenetically diverse reductive dehalogenase-homologous genes in deep subseafloor sedimentary metagenomes.</title>
        <authorList>
            <person name="Kawai M."/>
            <person name="Futagami T."/>
            <person name="Toyoda A."/>
            <person name="Takaki Y."/>
            <person name="Nishi S."/>
            <person name="Hori S."/>
            <person name="Arai W."/>
            <person name="Tsubouchi T."/>
            <person name="Morono Y."/>
            <person name="Uchiyama I."/>
            <person name="Ito T."/>
            <person name="Fujiyama A."/>
            <person name="Inagaki F."/>
            <person name="Takami H."/>
        </authorList>
    </citation>
    <scope>NUCLEOTIDE SEQUENCE</scope>
    <source>
        <strain evidence="1">Expedition CK06-06</strain>
    </source>
</reference>
<dbReference type="EMBL" id="BARV01015052">
    <property type="protein sequence ID" value="GAI26320.1"/>
    <property type="molecule type" value="Genomic_DNA"/>
</dbReference>
<dbReference type="AlphaFoldDB" id="X1NHP1"/>
<evidence type="ECO:0000313" key="1">
    <source>
        <dbReference type="EMBL" id="GAI26320.1"/>
    </source>
</evidence>
<feature type="non-terminal residue" evidence="1">
    <location>
        <position position="1"/>
    </location>
</feature>
<gene>
    <name evidence="1" type="ORF">S06H3_26087</name>
</gene>
<comment type="caution">
    <text evidence="1">The sequence shown here is derived from an EMBL/GenBank/DDBJ whole genome shotgun (WGS) entry which is preliminary data.</text>
</comment>
<organism evidence="1">
    <name type="scientific">marine sediment metagenome</name>
    <dbReference type="NCBI Taxonomy" id="412755"/>
    <lineage>
        <taxon>unclassified sequences</taxon>
        <taxon>metagenomes</taxon>
        <taxon>ecological metagenomes</taxon>
    </lineage>
</organism>
<accession>X1NHP1</accession>
<protein>
    <submittedName>
        <fullName evidence="1">Uncharacterized protein</fullName>
    </submittedName>
</protein>